<comment type="caution">
    <text evidence="8">The sequence shown here is derived from an EMBL/GenBank/DDBJ whole genome shotgun (WGS) entry which is preliminary data.</text>
</comment>
<evidence type="ECO:0000256" key="4">
    <source>
        <dbReference type="ARBA" id="ARBA00022989"/>
    </source>
</evidence>
<keyword evidence="5 6" id="KW-0472">Membrane</keyword>
<feature type="transmembrane region" description="Helical" evidence="6">
    <location>
        <begin position="119"/>
        <end position="137"/>
    </location>
</feature>
<evidence type="ECO:0000259" key="7">
    <source>
        <dbReference type="Pfam" id="PF00892"/>
    </source>
</evidence>
<dbReference type="Gene3D" id="1.10.3730.20">
    <property type="match status" value="1"/>
</dbReference>
<dbReference type="Proteomes" id="UP000006443">
    <property type="component" value="Unassembled WGS sequence"/>
</dbReference>
<dbReference type="PANTHER" id="PTHR22911">
    <property type="entry name" value="ACYL-MALONYL CONDENSING ENZYME-RELATED"/>
    <property type="match status" value="1"/>
</dbReference>
<feature type="transmembrane region" description="Helical" evidence="6">
    <location>
        <begin position="204"/>
        <end position="223"/>
    </location>
</feature>
<feature type="transmembrane region" description="Helical" evidence="6">
    <location>
        <begin position="175"/>
        <end position="198"/>
    </location>
</feature>
<comment type="similarity">
    <text evidence="2">Belongs to the EamA transporter family.</text>
</comment>
<dbReference type="eggNOG" id="COG0697">
    <property type="taxonomic scope" value="Bacteria"/>
</dbReference>
<feature type="transmembrane region" description="Helical" evidence="6">
    <location>
        <begin position="37"/>
        <end position="55"/>
    </location>
</feature>
<evidence type="ECO:0000256" key="3">
    <source>
        <dbReference type="ARBA" id="ARBA00022692"/>
    </source>
</evidence>
<keyword evidence="4 6" id="KW-1133">Transmembrane helix</keyword>
<keyword evidence="9" id="KW-1185">Reference proteome</keyword>
<evidence type="ECO:0000256" key="6">
    <source>
        <dbReference type="SAM" id="Phobius"/>
    </source>
</evidence>
<feature type="transmembrane region" description="Helical" evidence="6">
    <location>
        <begin position="67"/>
        <end position="84"/>
    </location>
</feature>
<dbReference type="OrthoDB" id="5148831at2"/>
<evidence type="ECO:0000256" key="2">
    <source>
        <dbReference type="ARBA" id="ARBA00007362"/>
    </source>
</evidence>
<dbReference type="PANTHER" id="PTHR22911:SF6">
    <property type="entry name" value="SOLUTE CARRIER FAMILY 35 MEMBER G1"/>
    <property type="match status" value="1"/>
</dbReference>
<feature type="transmembrane region" description="Helical" evidence="6">
    <location>
        <begin position="258"/>
        <end position="276"/>
    </location>
</feature>
<name>C0GCP7_DETAL</name>
<feature type="transmembrane region" description="Helical" evidence="6">
    <location>
        <begin position="7"/>
        <end position="25"/>
    </location>
</feature>
<feature type="transmembrane region" description="Helical" evidence="6">
    <location>
        <begin position="143"/>
        <end position="163"/>
    </location>
</feature>
<organism evidence="8 9">
    <name type="scientific">Dethiobacter alkaliphilus AHT 1</name>
    <dbReference type="NCBI Taxonomy" id="555088"/>
    <lineage>
        <taxon>Bacteria</taxon>
        <taxon>Bacillati</taxon>
        <taxon>Bacillota</taxon>
        <taxon>Dethiobacteria</taxon>
        <taxon>Dethiobacterales</taxon>
        <taxon>Dethiobacteraceae</taxon>
        <taxon>Dethiobacter</taxon>
    </lineage>
</organism>
<feature type="domain" description="EamA" evidence="7">
    <location>
        <begin position="6"/>
        <end position="135"/>
    </location>
</feature>
<dbReference type="InterPro" id="IPR037185">
    <property type="entry name" value="EmrE-like"/>
</dbReference>
<feature type="domain" description="EamA" evidence="7">
    <location>
        <begin position="146"/>
        <end position="275"/>
    </location>
</feature>
<dbReference type="GO" id="GO:0016020">
    <property type="term" value="C:membrane"/>
    <property type="evidence" value="ECO:0007669"/>
    <property type="project" value="UniProtKB-SubCell"/>
</dbReference>
<evidence type="ECO:0000313" key="8">
    <source>
        <dbReference type="EMBL" id="EEG78982.1"/>
    </source>
</evidence>
<sequence>MTDRNKGILLMIASSVFFALMATLVRLSGDLPTMEKVFFRNVVGFAVSAFLILRSRGSFWGVDKRALFIRAFFGFVALVFYFYAIDNLPLANAVILNQTSPFFVLILAFLWLREKIRKPQWVAIIFALFGVSLIVQPGLDYELFPAIIGLLSAVLAAAAYAAVRHLRLTDQPQTIVFYFTGFTTLATLPFLIFGEFVMPDLFQFLALLGVGITATIAQFLMTYAYRYCEAGELSIYAYGNTITAMFLGLLIFGELPDIVSLLGVTFVLFGAYLNYYSKQSQIVPESGERDCS</sequence>
<dbReference type="EMBL" id="ACJM01000001">
    <property type="protein sequence ID" value="EEG78982.1"/>
    <property type="molecule type" value="Genomic_DNA"/>
</dbReference>
<feature type="transmembrane region" description="Helical" evidence="6">
    <location>
        <begin position="90"/>
        <end position="112"/>
    </location>
</feature>
<evidence type="ECO:0000256" key="1">
    <source>
        <dbReference type="ARBA" id="ARBA00004141"/>
    </source>
</evidence>
<dbReference type="AlphaFoldDB" id="C0GCP7"/>
<dbReference type="STRING" id="555088.DealDRAFT_0256"/>
<evidence type="ECO:0000256" key="5">
    <source>
        <dbReference type="ARBA" id="ARBA00023136"/>
    </source>
</evidence>
<gene>
    <name evidence="8" type="ORF">DealDRAFT_0256</name>
</gene>
<protein>
    <recommendedName>
        <fullName evidence="7">EamA domain-containing protein</fullName>
    </recommendedName>
</protein>
<feature type="transmembrane region" description="Helical" evidence="6">
    <location>
        <begin position="235"/>
        <end position="252"/>
    </location>
</feature>
<proteinExistence type="inferred from homology"/>
<accession>C0GCP7</accession>
<keyword evidence="3 6" id="KW-0812">Transmembrane</keyword>
<dbReference type="RefSeq" id="WP_008514096.1">
    <property type="nucleotide sequence ID" value="NZ_ACJM01000001.1"/>
</dbReference>
<dbReference type="SUPFAM" id="SSF103481">
    <property type="entry name" value="Multidrug resistance efflux transporter EmrE"/>
    <property type="match status" value="2"/>
</dbReference>
<dbReference type="Pfam" id="PF00892">
    <property type="entry name" value="EamA"/>
    <property type="match status" value="2"/>
</dbReference>
<evidence type="ECO:0000313" key="9">
    <source>
        <dbReference type="Proteomes" id="UP000006443"/>
    </source>
</evidence>
<comment type="subcellular location">
    <subcellularLocation>
        <location evidence="1">Membrane</location>
        <topology evidence="1">Multi-pass membrane protein</topology>
    </subcellularLocation>
</comment>
<reference evidence="8 9" key="1">
    <citation type="submission" date="2009-02" db="EMBL/GenBank/DDBJ databases">
        <title>Sequencing of the draft genome and assembly of Dethiobacter alkaliphilus AHT 1.</title>
        <authorList>
            <consortium name="US DOE Joint Genome Institute (JGI-PGF)"/>
            <person name="Lucas S."/>
            <person name="Copeland A."/>
            <person name="Lapidus A."/>
            <person name="Glavina del Rio T."/>
            <person name="Dalin E."/>
            <person name="Tice H."/>
            <person name="Bruce D."/>
            <person name="Goodwin L."/>
            <person name="Pitluck S."/>
            <person name="Larimer F."/>
            <person name="Land M.L."/>
            <person name="Hauser L."/>
            <person name="Muyzer G."/>
        </authorList>
    </citation>
    <scope>NUCLEOTIDE SEQUENCE [LARGE SCALE GENOMIC DNA]</scope>
    <source>
        <strain evidence="8 9">AHT 1</strain>
    </source>
</reference>
<dbReference type="InterPro" id="IPR000620">
    <property type="entry name" value="EamA_dom"/>
</dbReference>